<dbReference type="CDD" id="cd00130">
    <property type="entry name" value="PAS"/>
    <property type="match status" value="1"/>
</dbReference>
<dbReference type="NCBIfam" id="TIGR00229">
    <property type="entry name" value="sensory_box"/>
    <property type="match status" value="1"/>
</dbReference>
<evidence type="ECO:0000259" key="2">
    <source>
        <dbReference type="PROSITE" id="PS50112"/>
    </source>
</evidence>
<keyword evidence="6" id="KW-1185">Reference proteome</keyword>
<dbReference type="InterPro" id="IPR001610">
    <property type="entry name" value="PAC"/>
</dbReference>
<dbReference type="EC" id="2.7.7.65" evidence="5"/>
<dbReference type="RefSeq" id="WP_083277001.1">
    <property type="nucleotide sequence ID" value="NZ_MINO01000042.1"/>
</dbReference>
<name>A0A975Q490_9SPHN</name>
<dbReference type="KEGG" id="spph:KFK14_20395"/>
<feature type="domain" description="PAC" evidence="3">
    <location>
        <begin position="139"/>
        <end position="191"/>
    </location>
</feature>
<organism evidence="5 6">
    <name type="scientific">Sphingobium phenoxybenzoativorans</name>
    <dbReference type="NCBI Taxonomy" id="1592790"/>
    <lineage>
        <taxon>Bacteria</taxon>
        <taxon>Pseudomonadati</taxon>
        <taxon>Pseudomonadota</taxon>
        <taxon>Alphaproteobacteria</taxon>
        <taxon>Sphingomonadales</taxon>
        <taxon>Sphingomonadaceae</taxon>
        <taxon>Sphingobium</taxon>
    </lineage>
</organism>
<protein>
    <submittedName>
        <fullName evidence="5">Diguanylate cyclase</fullName>
        <ecNumber evidence="5">2.7.7.65</ecNumber>
    </submittedName>
</protein>
<gene>
    <name evidence="5" type="ORF">KFK14_20395</name>
</gene>
<dbReference type="SMART" id="SM00091">
    <property type="entry name" value="PAS"/>
    <property type="match status" value="1"/>
</dbReference>
<evidence type="ECO:0000259" key="3">
    <source>
        <dbReference type="PROSITE" id="PS50113"/>
    </source>
</evidence>
<dbReference type="InterPro" id="IPR052155">
    <property type="entry name" value="Biofilm_reg_signaling"/>
</dbReference>
<dbReference type="InterPro" id="IPR000014">
    <property type="entry name" value="PAS"/>
</dbReference>
<dbReference type="InterPro" id="IPR013655">
    <property type="entry name" value="PAS_fold_3"/>
</dbReference>
<evidence type="ECO:0000313" key="6">
    <source>
        <dbReference type="Proteomes" id="UP000681425"/>
    </source>
</evidence>
<accession>A0A975Q490</accession>
<dbReference type="InterPro" id="IPR000160">
    <property type="entry name" value="GGDEF_dom"/>
</dbReference>
<dbReference type="PANTHER" id="PTHR44757:SF2">
    <property type="entry name" value="BIOFILM ARCHITECTURE MAINTENANCE PROTEIN MBAA"/>
    <property type="match status" value="1"/>
</dbReference>
<dbReference type="Pfam" id="PF08447">
    <property type="entry name" value="PAS_3"/>
    <property type="match status" value="1"/>
</dbReference>
<dbReference type="Proteomes" id="UP000681425">
    <property type="component" value="Chromosome"/>
</dbReference>
<keyword evidence="5" id="KW-0808">Transferase</keyword>
<dbReference type="EMBL" id="CP073910">
    <property type="protein sequence ID" value="QUT08368.1"/>
    <property type="molecule type" value="Genomic_DNA"/>
</dbReference>
<dbReference type="SMART" id="SM00267">
    <property type="entry name" value="GGDEF"/>
    <property type="match status" value="1"/>
</dbReference>
<dbReference type="InterPro" id="IPR000700">
    <property type="entry name" value="PAS-assoc_C"/>
</dbReference>
<proteinExistence type="predicted"/>
<keyword evidence="5" id="KW-0548">Nucleotidyltransferase</keyword>
<dbReference type="PANTHER" id="PTHR44757">
    <property type="entry name" value="DIGUANYLATE CYCLASE DGCP"/>
    <property type="match status" value="1"/>
</dbReference>
<dbReference type="InterPro" id="IPR035965">
    <property type="entry name" value="PAS-like_dom_sf"/>
</dbReference>
<dbReference type="PROSITE" id="PS50113">
    <property type="entry name" value="PAC"/>
    <property type="match status" value="1"/>
</dbReference>
<dbReference type="NCBIfam" id="TIGR00254">
    <property type="entry name" value="GGDEF"/>
    <property type="match status" value="1"/>
</dbReference>
<dbReference type="OrthoDB" id="9812260at2"/>
<dbReference type="InterPro" id="IPR029787">
    <property type="entry name" value="Nucleotide_cyclase"/>
</dbReference>
<dbReference type="PROSITE" id="PS50887">
    <property type="entry name" value="GGDEF"/>
    <property type="match status" value="1"/>
</dbReference>
<evidence type="ECO:0000256" key="1">
    <source>
        <dbReference type="SAM" id="MobiDB-lite"/>
    </source>
</evidence>
<evidence type="ECO:0000313" key="5">
    <source>
        <dbReference type="EMBL" id="QUT08368.1"/>
    </source>
</evidence>
<dbReference type="PROSITE" id="PS50112">
    <property type="entry name" value="PAS"/>
    <property type="match status" value="1"/>
</dbReference>
<dbReference type="CDD" id="cd01949">
    <property type="entry name" value="GGDEF"/>
    <property type="match status" value="1"/>
</dbReference>
<feature type="domain" description="GGDEF" evidence="4">
    <location>
        <begin position="219"/>
        <end position="350"/>
    </location>
</feature>
<dbReference type="Gene3D" id="3.30.70.270">
    <property type="match status" value="1"/>
</dbReference>
<reference evidence="5" key="1">
    <citation type="submission" date="2021-04" db="EMBL/GenBank/DDBJ databases">
        <title>Isolation of p-tert-butylphenol degrading bacteria Sphingobium phenoxybenzoativorans Tas13 from active sludge.</title>
        <authorList>
            <person name="Li Y."/>
        </authorList>
    </citation>
    <scope>NUCLEOTIDE SEQUENCE</scope>
    <source>
        <strain evidence="5">Tas13</strain>
    </source>
</reference>
<dbReference type="Pfam" id="PF00990">
    <property type="entry name" value="GGDEF"/>
    <property type="match status" value="1"/>
</dbReference>
<dbReference type="FunFam" id="3.30.70.270:FF:000001">
    <property type="entry name" value="Diguanylate cyclase domain protein"/>
    <property type="match status" value="1"/>
</dbReference>
<feature type="region of interest" description="Disordered" evidence="1">
    <location>
        <begin position="1"/>
        <end position="35"/>
    </location>
</feature>
<dbReference type="SUPFAM" id="SSF55073">
    <property type="entry name" value="Nucleotide cyclase"/>
    <property type="match status" value="1"/>
</dbReference>
<dbReference type="InterPro" id="IPR043128">
    <property type="entry name" value="Rev_trsase/Diguanyl_cyclase"/>
</dbReference>
<dbReference type="GO" id="GO:0052621">
    <property type="term" value="F:diguanylate cyclase activity"/>
    <property type="evidence" value="ECO:0007669"/>
    <property type="project" value="UniProtKB-EC"/>
</dbReference>
<dbReference type="SMART" id="SM00086">
    <property type="entry name" value="PAC"/>
    <property type="match status" value="1"/>
</dbReference>
<dbReference type="Gene3D" id="3.30.450.20">
    <property type="entry name" value="PAS domain"/>
    <property type="match status" value="1"/>
</dbReference>
<sequence length="350" mass="38316">MSHPVYPIKRRTRPKNILSRTLPDSGPLAPTGKGKATDNLIRRLAQAAAVAQEDARVAREALADAQRRFDVTFSQAPVGIAHVRPDGGFLTVNDQFARITGYSREELLKDGFQKITHPDDIDADLIHFRRLLKGDIDRYVMEKRYLRPDGSVVWVNLTVALVRDAAGEPDFCVSVIEDLSEIRKAHADAMRDPLTGLLNRRGFVERVSREIARASKAGRSLGTAYLDLDGFKRINDVQGHPVGDACLIEVARLLETTIRPGDVVARLGGDEFAILMPSLGTDHARAAVERIRAALVDLGKLKEWPVTGSLGVLTLMPTNDTTPDQLIAGADAAMFRAKRGGKNCVRMTAA</sequence>
<evidence type="ECO:0000259" key="4">
    <source>
        <dbReference type="PROSITE" id="PS50887"/>
    </source>
</evidence>
<dbReference type="SUPFAM" id="SSF55785">
    <property type="entry name" value="PYP-like sensor domain (PAS domain)"/>
    <property type="match status" value="1"/>
</dbReference>
<feature type="domain" description="PAS" evidence="2">
    <location>
        <begin position="65"/>
        <end position="135"/>
    </location>
</feature>
<dbReference type="AlphaFoldDB" id="A0A975Q490"/>